<evidence type="ECO:0000256" key="2">
    <source>
        <dbReference type="SAM" id="Phobius"/>
    </source>
</evidence>
<reference evidence="3" key="2">
    <citation type="journal article" date="2023" name="BMC Genomics">
        <title>Pest status, molecular evolution, and epigenetic factors derived from the genome assembly of Frankliniella fusca, a thysanopteran phytovirus vector.</title>
        <authorList>
            <person name="Catto M.A."/>
            <person name="Labadie P.E."/>
            <person name="Jacobson A.L."/>
            <person name="Kennedy G.G."/>
            <person name="Srinivasan R."/>
            <person name="Hunt B.G."/>
        </authorList>
    </citation>
    <scope>NUCLEOTIDE SEQUENCE</scope>
    <source>
        <strain evidence="3">PL_HMW_Pooled</strain>
    </source>
</reference>
<dbReference type="EMBL" id="JAHWGI010000302">
    <property type="protein sequence ID" value="KAK3912804.1"/>
    <property type="molecule type" value="Genomic_DNA"/>
</dbReference>
<evidence type="ECO:0000256" key="1">
    <source>
        <dbReference type="SAM" id="MobiDB-lite"/>
    </source>
</evidence>
<organism evidence="3 4">
    <name type="scientific">Frankliniella fusca</name>
    <dbReference type="NCBI Taxonomy" id="407009"/>
    <lineage>
        <taxon>Eukaryota</taxon>
        <taxon>Metazoa</taxon>
        <taxon>Ecdysozoa</taxon>
        <taxon>Arthropoda</taxon>
        <taxon>Hexapoda</taxon>
        <taxon>Insecta</taxon>
        <taxon>Pterygota</taxon>
        <taxon>Neoptera</taxon>
        <taxon>Paraneoptera</taxon>
        <taxon>Thysanoptera</taxon>
        <taxon>Terebrantia</taxon>
        <taxon>Thripoidea</taxon>
        <taxon>Thripidae</taxon>
        <taxon>Frankliniella</taxon>
    </lineage>
</organism>
<keyword evidence="3" id="KW-0645">Protease</keyword>
<keyword evidence="2" id="KW-0472">Membrane</keyword>
<name>A0AAE1H1I0_9NEOP</name>
<gene>
    <name evidence="3" type="ORF">KUF71_004754</name>
</gene>
<comment type="caution">
    <text evidence="3">The sequence shown here is derived from an EMBL/GenBank/DDBJ whole genome shotgun (WGS) entry which is preliminary data.</text>
</comment>
<feature type="region of interest" description="Disordered" evidence="1">
    <location>
        <begin position="198"/>
        <end position="224"/>
    </location>
</feature>
<protein>
    <submittedName>
        <fullName evidence="3">Transmembrane protease serine 11C</fullName>
    </submittedName>
</protein>
<reference evidence="3" key="1">
    <citation type="submission" date="2021-07" db="EMBL/GenBank/DDBJ databases">
        <authorList>
            <person name="Catto M.A."/>
            <person name="Jacobson A."/>
            <person name="Kennedy G."/>
            <person name="Labadie P."/>
            <person name="Hunt B.G."/>
            <person name="Srinivasan R."/>
        </authorList>
    </citation>
    <scope>NUCLEOTIDE SEQUENCE</scope>
    <source>
        <strain evidence="3">PL_HMW_Pooled</strain>
        <tissue evidence="3">Head</tissue>
    </source>
</reference>
<dbReference type="AlphaFoldDB" id="A0AAE1H1I0"/>
<keyword evidence="4" id="KW-1185">Reference proteome</keyword>
<evidence type="ECO:0000313" key="3">
    <source>
        <dbReference type="EMBL" id="KAK3912804.1"/>
    </source>
</evidence>
<keyword evidence="2 3" id="KW-0812">Transmembrane</keyword>
<sequence>MVMTFFPAGQQDPPYPLDDRRVADSGRGRLPHLPRRLHQRPQAQHFVQTCSLRSQANLKPEIAMLFTVDFFLLSLNLYSLLCVVSQYQEYKAGRGRAVDEDSFRRLAAVRYLAQPTATSVLSTRRGTHTNVHDGHSPSGDANGGLALDPGVLRLAVPPPPHSKKQAGAGAGLGAALPPASGMRKHVKFPDMCNARVILDEDSSPGDSPGAEPCGYMEEGSTGMEWPMDEKALLSAA</sequence>
<proteinExistence type="predicted"/>
<dbReference type="Proteomes" id="UP001219518">
    <property type="component" value="Unassembled WGS sequence"/>
</dbReference>
<accession>A0AAE1H1I0</accession>
<dbReference type="GO" id="GO:0008233">
    <property type="term" value="F:peptidase activity"/>
    <property type="evidence" value="ECO:0007669"/>
    <property type="project" value="UniProtKB-KW"/>
</dbReference>
<dbReference type="GO" id="GO:0006508">
    <property type="term" value="P:proteolysis"/>
    <property type="evidence" value="ECO:0007669"/>
    <property type="project" value="UniProtKB-KW"/>
</dbReference>
<keyword evidence="3" id="KW-0378">Hydrolase</keyword>
<keyword evidence="2" id="KW-1133">Transmembrane helix</keyword>
<feature type="transmembrane region" description="Helical" evidence="2">
    <location>
        <begin position="62"/>
        <end position="84"/>
    </location>
</feature>
<evidence type="ECO:0000313" key="4">
    <source>
        <dbReference type="Proteomes" id="UP001219518"/>
    </source>
</evidence>